<evidence type="ECO:0000256" key="2">
    <source>
        <dbReference type="SAM" id="Phobius"/>
    </source>
</evidence>
<comment type="caution">
    <text evidence="3">The sequence shown here is derived from an EMBL/GenBank/DDBJ whole genome shotgun (WGS) entry which is preliminary data.</text>
</comment>
<sequence>MHALLPLHQESCFHSNFRRYAPYDKIKLRCTNRRIPLLKKTDAPNIMIPRKSLLQRTEYPPNKTEASAEKTEGWKVADSISLSGVLMMAVVGFGCWGLSAWWQGRGVSAEVKRLRERLDVLENNVQALEARINAVPAPVQNQGPILTISRVATGFELEK</sequence>
<dbReference type="AlphaFoldDB" id="A0AAE0P2E7"/>
<keyword evidence="2" id="KW-1133">Transmembrane helix</keyword>
<reference evidence="3" key="1">
    <citation type="journal article" date="2023" name="Mol. Phylogenet. Evol.">
        <title>Genome-scale phylogeny and comparative genomics of the fungal order Sordariales.</title>
        <authorList>
            <person name="Hensen N."/>
            <person name="Bonometti L."/>
            <person name="Westerberg I."/>
            <person name="Brannstrom I.O."/>
            <person name="Guillou S."/>
            <person name="Cros-Aarteil S."/>
            <person name="Calhoun S."/>
            <person name="Haridas S."/>
            <person name="Kuo A."/>
            <person name="Mondo S."/>
            <person name="Pangilinan J."/>
            <person name="Riley R."/>
            <person name="LaButti K."/>
            <person name="Andreopoulos B."/>
            <person name="Lipzen A."/>
            <person name="Chen C."/>
            <person name="Yan M."/>
            <person name="Daum C."/>
            <person name="Ng V."/>
            <person name="Clum A."/>
            <person name="Steindorff A."/>
            <person name="Ohm R.A."/>
            <person name="Martin F."/>
            <person name="Silar P."/>
            <person name="Natvig D.O."/>
            <person name="Lalanne C."/>
            <person name="Gautier V."/>
            <person name="Ament-Velasquez S.L."/>
            <person name="Kruys A."/>
            <person name="Hutchinson M.I."/>
            <person name="Powell A.J."/>
            <person name="Barry K."/>
            <person name="Miller A.N."/>
            <person name="Grigoriev I.V."/>
            <person name="Debuchy R."/>
            <person name="Gladieux P."/>
            <person name="Hiltunen Thoren M."/>
            <person name="Johannesson H."/>
        </authorList>
    </citation>
    <scope>NUCLEOTIDE SEQUENCE</scope>
    <source>
        <strain evidence="3">FGSC 1904</strain>
    </source>
</reference>
<keyword evidence="2" id="KW-0472">Membrane</keyword>
<feature type="transmembrane region" description="Helical" evidence="2">
    <location>
        <begin position="80"/>
        <end position="102"/>
    </location>
</feature>
<evidence type="ECO:0000313" key="3">
    <source>
        <dbReference type="EMBL" id="KAK3392113.1"/>
    </source>
</evidence>
<reference evidence="3" key="2">
    <citation type="submission" date="2023-07" db="EMBL/GenBank/DDBJ databases">
        <authorList>
            <consortium name="Lawrence Berkeley National Laboratory"/>
            <person name="Haridas S."/>
            <person name="Hensen N."/>
            <person name="Bonometti L."/>
            <person name="Westerberg I."/>
            <person name="Brannstrom I.O."/>
            <person name="Guillou S."/>
            <person name="Cros-Aarteil S."/>
            <person name="Calhoun S."/>
            <person name="Kuo A."/>
            <person name="Mondo S."/>
            <person name="Pangilinan J."/>
            <person name="Riley R."/>
            <person name="LaButti K."/>
            <person name="Andreopoulos B."/>
            <person name="Lipzen A."/>
            <person name="Chen C."/>
            <person name="Yanf M."/>
            <person name="Daum C."/>
            <person name="Ng V."/>
            <person name="Clum A."/>
            <person name="Steindorff A."/>
            <person name="Ohm R."/>
            <person name="Martin F."/>
            <person name="Silar P."/>
            <person name="Natvig D."/>
            <person name="Lalanne C."/>
            <person name="Gautier V."/>
            <person name="Ament-velasquez S.L."/>
            <person name="Kruys A."/>
            <person name="Hutchinson M.I."/>
            <person name="Powell A.J."/>
            <person name="Barry K."/>
            <person name="Miller A.N."/>
            <person name="Grigoriev I.V."/>
            <person name="Debuchy R."/>
            <person name="Gladieux P."/>
            <person name="Thoren M.H."/>
            <person name="Johannesson H."/>
        </authorList>
    </citation>
    <scope>NUCLEOTIDE SEQUENCE</scope>
    <source>
        <strain evidence="3">FGSC 1904</strain>
    </source>
</reference>
<keyword evidence="1" id="KW-0175">Coiled coil</keyword>
<evidence type="ECO:0000313" key="4">
    <source>
        <dbReference type="Proteomes" id="UP001281003"/>
    </source>
</evidence>
<dbReference type="EMBL" id="JAUTDP010000012">
    <property type="protein sequence ID" value="KAK3392113.1"/>
    <property type="molecule type" value="Genomic_DNA"/>
</dbReference>
<accession>A0AAE0P2E7</accession>
<proteinExistence type="predicted"/>
<keyword evidence="4" id="KW-1185">Reference proteome</keyword>
<gene>
    <name evidence="3" type="ORF">B0T20DRAFT_510463</name>
</gene>
<keyword evidence="2" id="KW-0812">Transmembrane</keyword>
<organism evidence="3 4">
    <name type="scientific">Sordaria brevicollis</name>
    <dbReference type="NCBI Taxonomy" id="83679"/>
    <lineage>
        <taxon>Eukaryota</taxon>
        <taxon>Fungi</taxon>
        <taxon>Dikarya</taxon>
        <taxon>Ascomycota</taxon>
        <taxon>Pezizomycotina</taxon>
        <taxon>Sordariomycetes</taxon>
        <taxon>Sordariomycetidae</taxon>
        <taxon>Sordariales</taxon>
        <taxon>Sordariaceae</taxon>
        <taxon>Sordaria</taxon>
    </lineage>
</organism>
<dbReference type="Proteomes" id="UP001281003">
    <property type="component" value="Unassembled WGS sequence"/>
</dbReference>
<feature type="coiled-coil region" evidence="1">
    <location>
        <begin position="104"/>
        <end position="131"/>
    </location>
</feature>
<protein>
    <submittedName>
        <fullName evidence="3">Uncharacterized protein</fullName>
    </submittedName>
</protein>
<evidence type="ECO:0000256" key="1">
    <source>
        <dbReference type="SAM" id="Coils"/>
    </source>
</evidence>
<name>A0AAE0P2E7_SORBR</name>